<reference evidence="2 3" key="1">
    <citation type="submission" date="2023-02" db="EMBL/GenBank/DDBJ databases">
        <title>LHISI_Scaffold_Assembly.</title>
        <authorList>
            <person name="Stuart O.P."/>
            <person name="Cleave R."/>
            <person name="Magrath M.J.L."/>
            <person name="Mikheyev A.S."/>
        </authorList>
    </citation>
    <scope>NUCLEOTIDE SEQUENCE [LARGE SCALE GENOMIC DNA]</scope>
    <source>
        <strain evidence="2">Daus_M_001</strain>
        <tissue evidence="2">Leg muscle</tissue>
    </source>
</reference>
<name>A0ABQ9H9U0_9NEOP</name>
<gene>
    <name evidence="2" type="ORF">PR048_017545</name>
</gene>
<evidence type="ECO:0000313" key="3">
    <source>
        <dbReference type="Proteomes" id="UP001159363"/>
    </source>
</evidence>
<evidence type="ECO:0000313" key="2">
    <source>
        <dbReference type="EMBL" id="KAJ8881072.1"/>
    </source>
</evidence>
<protein>
    <submittedName>
        <fullName evidence="2">Uncharacterized protein</fullName>
    </submittedName>
</protein>
<organism evidence="2 3">
    <name type="scientific">Dryococelus australis</name>
    <dbReference type="NCBI Taxonomy" id="614101"/>
    <lineage>
        <taxon>Eukaryota</taxon>
        <taxon>Metazoa</taxon>
        <taxon>Ecdysozoa</taxon>
        <taxon>Arthropoda</taxon>
        <taxon>Hexapoda</taxon>
        <taxon>Insecta</taxon>
        <taxon>Pterygota</taxon>
        <taxon>Neoptera</taxon>
        <taxon>Polyneoptera</taxon>
        <taxon>Phasmatodea</taxon>
        <taxon>Verophasmatodea</taxon>
        <taxon>Anareolatae</taxon>
        <taxon>Phasmatidae</taxon>
        <taxon>Eurycanthinae</taxon>
        <taxon>Dryococelus</taxon>
    </lineage>
</organism>
<dbReference type="Proteomes" id="UP001159363">
    <property type="component" value="Chromosome 5"/>
</dbReference>
<keyword evidence="3" id="KW-1185">Reference proteome</keyword>
<proteinExistence type="predicted"/>
<feature type="region of interest" description="Disordered" evidence="1">
    <location>
        <begin position="287"/>
        <end position="326"/>
    </location>
</feature>
<accession>A0ABQ9H9U0</accession>
<dbReference type="EMBL" id="JARBHB010000006">
    <property type="protein sequence ID" value="KAJ8881072.1"/>
    <property type="molecule type" value="Genomic_DNA"/>
</dbReference>
<comment type="caution">
    <text evidence="2">The sequence shown here is derived from an EMBL/GenBank/DDBJ whole genome shotgun (WGS) entry which is preliminary data.</text>
</comment>
<sequence>MEKDFEFWKTNYFADESKYNLFGSDGKLWRVCCVTCWDRSSVSLVFYTGDARASDTGTLVSVAYQVAASPHPRHVHALRQLKVVVVYSVERDHIQLNRVISHKVKSVGMEHPANAASPFSSWLVPLATESDTIFLDSLPPPYPLVFVLPDCSVVVLVSGDGWYSRIQGADRSDLRRREPSIRPAGGTLRVLPEFQPRLCPVFDPRIVVENGRHFSQDKTLYLVSTGDIVLEVARIREPPPPLSRREVRVLLCVGSLSGCFLGGSIVGRETAETRTDVAPPGTAACRVATQTSSQPPPGERNARSTSGESAAARLEGNSGRGGTWSSARDLAVAERLGATVRRCRRRVQMAIWEASVERHRGETKAGEQQHSDKIIDDCFLASRVRFRRSYKDISGSGTTHLLPRRTGFDSRQGRSRLGHVGIVTDHTAGRLVFWGISRFPCPFIPARLHTDLPSPSSPLKTSILNLFTHSLRSCWDIVFKPFRNTSSSAASAGIEPAMYIRDCEARMLIVWPKVPASRREPPRMRCFIEGHARIVVICTMNETTLISLVLLVAKLWCRNGSQRRLRLILHVSD</sequence>
<evidence type="ECO:0000256" key="1">
    <source>
        <dbReference type="SAM" id="MobiDB-lite"/>
    </source>
</evidence>